<accession>A0A0K9P6J2</accession>
<dbReference type="GO" id="GO:0005634">
    <property type="term" value="C:nucleus"/>
    <property type="evidence" value="ECO:0000318"/>
    <property type="project" value="GO_Central"/>
</dbReference>
<dbReference type="PROSITE" id="PS50006">
    <property type="entry name" value="FHA_DOMAIN"/>
    <property type="match status" value="1"/>
</dbReference>
<dbReference type="FunFam" id="2.60.200.20:FF:000028">
    <property type="entry name" value="FHA domain-containing protein DDL"/>
    <property type="match status" value="1"/>
</dbReference>
<dbReference type="InterPro" id="IPR050923">
    <property type="entry name" value="Cell_Proc_Reg/RNA_Proc"/>
</dbReference>
<dbReference type="Pfam" id="PF00498">
    <property type="entry name" value="FHA"/>
    <property type="match status" value="1"/>
</dbReference>
<organism evidence="3 4">
    <name type="scientific">Zostera marina</name>
    <name type="common">Eelgrass</name>
    <dbReference type="NCBI Taxonomy" id="29655"/>
    <lineage>
        <taxon>Eukaryota</taxon>
        <taxon>Viridiplantae</taxon>
        <taxon>Streptophyta</taxon>
        <taxon>Embryophyta</taxon>
        <taxon>Tracheophyta</taxon>
        <taxon>Spermatophyta</taxon>
        <taxon>Magnoliopsida</taxon>
        <taxon>Liliopsida</taxon>
        <taxon>Zosteraceae</taxon>
        <taxon>Zostera</taxon>
    </lineage>
</organism>
<feature type="domain" description="FHA" evidence="2">
    <location>
        <begin position="330"/>
        <end position="393"/>
    </location>
</feature>
<feature type="compositionally biased region" description="Basic and acidic residues" evidence="1">
    <location>
        <begin position="73"/>
        <end position="91"/>
    </location>
</feature>
<evidence type="ECO:0000313" key="3">
    <source>
        <dbReference type="EMBL" id="KMZ64626.1"/>
    </source>
</evidence>
<feature type="compositionally biased region" description="Basic and acidic residues" evidence="1">
    <location>
        <begin position="203"/>
        <end position="219"/>
    </location>
</feature>
<name>A0A0K9P6J2_ZOSMR</name>
<proteinExistence type="predicted"/>
<dbReference type="Gene3D" id="2.60.200.20">
    <property type="match status" value="1"/>
</dbReference>
<dbReference type="PANTHER" id="PTHR23308">
    <property type="entry name" value="NUCLEAR INHIBITOR OF PROTEIN PHOSPHATASE-1"/>
    <property type="match status" value="1"/>
</dbReference>
<evidence type="ECO:0000256" key="1">
    <source>
        <dbReference type="SAM" id="MobiDB-lite"/>
    </source>
</evidence>
<dbReference type="InterPro" id="IPR000253">
    <property type="entry name" value="FHA_dom"/>
</dbReference>
<sequence length="425" mass="49506">MLTANHRKSSPTSELSSDFSDSSPRRNHPLPPPPPRRDSHHRERSPERYHRSSTRNNKSPPARSQNSHRAKSQTKEKPTNHVRSPKREYSRSPRRKKVPLEHMRSRSHRDSRSPVNLKPHTRIRDRRKSSPSPIYLRSPVSNENSRSPSPHTKRLRHANQDKEYAYRPMGRRSRGGHEKERHEQTIDKRISTEKSNGRSSKSTIRDHSNSPYQRNDRRKYSSQSPLKSSKIQRRDERNTANDSEQHMNSEDESIAKMKATEEALEAKKKEKPSFELSGKLAEETNRVRGVTLLFNEPADACKPDIRWRLYVFKGGEALNEPLYVHRQSCYLFGRERRVADIPTDHPSCSKQHAVIQYRSVEKEQPDGMIEKNVRPYLMDLGSTNETSINGNCVEPHRYYELFEKDTIKFGNSSREYVILHENSAP</sequence>
<dbReference type="AlphaFoldDB" id="A0A0K9P6J2"/>
<feature type="compositionally biased region" description="Basic and acidic residues" evidence="1">
    <location>
        <begin position="98"/>
        <end position="112"/>
    </location>
</feature>
<dbReference type="SMART" id="SM00240">
    <property type="entry name" value="FHA"/>
    <property type="match status" value="1"/>
</dbReference>
<reference evidence="4" key="1">
    <citation type="journal article" date="2016" name="Nature">
        <title>The genome of the seagrass Zostera marina reveals angiosperm adaptation to the sea.</title>
        <authorList>
            <person name="Olsen J.L."/>
            <person name="Rouze P."/>
            <person name="Verhelst B."/>
            <person name="Lin Y.-C."/>
            <person name="Bayer T."/>
            <person name="Collen J."/>
            <person name="Dattolo E."/>
            <person name="De Paoli E."/>
            <person name="Dittami S."/>
            <person name="Maumus F."/>
            <person name="Michel G."/>
            <person name="Kersting A."/>
            <person name="Lauritano C."/>
            <person name="Lohaus R."/>
            <person name="Toepel M."/>
            <person name="Tonon T."/>
            <person name="Vanneste K."/>
            <person name="Amirebrahimi M."/>
            <person name="Brakel J."/>
            <person name="Bostroem C."/>
            <person name="Chovatia M."/>
            <person name="Grimwood J."/>
            <person name="Jenkins J.W."/>
            <person name="Jueterbock A."/>
            <person name="Mraz A."/>
            <person name="Stam W.T."/>
            <person name="Tice H."/>
            <person name="Bornberg-Bauer E."/>
            <person name="Green P.J."/>
            <person name="Pearson G.A."/>
            <person name="Procaccini G."/>
            <person name="Duarte C.M."/>
            <person name="Schmutz J."/>
            <person name="Reusch T.B.H."/>
            <person name="Van de Peer Y."/>
        </authorList>
    </citation>
    <scope>NUCLEOTIDE SEQUENCE [LARGE SCALE GENOMIC DNA]</scope>
    <source>
        <strain evidence="4">cv. Finnish</strain>
    </source>
</reference>
<dbReference type="InterPro" id="IPR008984">
    <property type="entry name" value="SMAD_FHA_dom_sf"/>
</dbReference>
<dbReference type="SUPFAM" id="SSF49879">
    <property type="entry name" value="SMAD/FHA domain"/>
    <property type="match status" value="1"/>
</dbReference>
<evidence type="ECO:0000313" key="4">
    <source>
        <dbReference type="Proteomes" id="UP000036987"/>
    </source>
</evidence>
<dbReference type="STRING" id="29655.A0A0K9P6J2"/>
<feature type="region of interest" description="Disordered" evidence="1">
    <location>
        <begin position="1"/>
        <end position="254"/>
    </location>
</feature>
<keyword evidence="4" id="KW-1185">Reference proteome</keyword>
<feature type="compositionally biased region" description="Basic residues" evidence="1">
    <location>
        <begin position="119"/>
        <end position="129"/>
    </location>
</feature>
<dbReference type="Proteomes" id="UP000036987">
    <property type="component" value="Unassembled WGS sequence"/>
</dbReference>
<feature type="compositionally biased region" description="Low complexity" evidence="1">
    <location>
        <begin position="10"/>
        <end position="22"/>
    </location>
</feature>
<dbReference type="GO" id="GO:0035196">
    <property type="term" value="P:miRNA processing"/>
    <property type="evidence" value="ECO:0000318"/>
    <property type="project" value="GO_Central"/>
</dbReference>
<feature type="compositionally biased region" description="Basic and acidic residues" evidence="1">
    <location>
        <begin position="232"/>
        <end position="254"/>
    </location>
</feature>
<evidence type="ECO:0000259" key="2">
    <source>
        <dbReference type="PROSITE" id="PS50006"/>
    </source>
</evidence>
<feature type="compositionally biased region" description="Polar residues" evidence="1">
    <location>
        <begin position="139"/>
        <end position="150"/>
    </location>
</feature>
<feature type="compositionally biased region" description="Polar residues" evidence="1">
    <location>
        <begin position="54"/>
        <end position="65"/>
    </location>
</feature>
<feature type="compositionally biased region" description="Basic and acidic residues" evidence="1">
    <location>
        <begin position="175"/>
        <end position="196"/>
    </location>
</feature>
<dbReference type="GO" id="GO:0003729">
    <property type="term" value="F:mRNA binding"/>
    <property type="evidence" value="ECO:0000318"/>
    <property type="project" value="GO_Central"/>
</dbReference>
<gene>
    <name evidence="3" type="ORF">ZOSMA_35G00830</name>
</gene>
<protein>
    <recommendedName>
        <fullName evidence="2">FHA domain-containing protein</fullName>
    </recommendedName>
</protein>
<dbReference type="EMBL" id="LFYR01001125">
    <property type="protein sequence ID" value="KMZ64626.1"/>
    <property type="molecule type" value="Genomic_DNA"/>
</dbReference>
<feature type="compositionally biased region" description="Basic and acidic residues" evidence="1">
    <location>
        <begin position="35"/>
        <end position="50"/>
    </location>
</feature>
<comment type="caution">
    <text evidence="3">The sequence shown here is derived from an EMBL/GenBank/DDBJ whole genome shotgun (WGS) entry which is preliminary data.</text>
</comment>
<dbReference type="OrthoDB" id="444265at2759"/>